<dbReference type="EMBL" id="CP000885">
    <property type="protein sequence ID" value="ABX43324.1"/>
    <property type="molecule type" value="Genomic_DNA"/>
</dbReference>
<reference evidence="2" key="1">
    <citation type="submission" date="2007-11" db="EMBL/GenBank/DDBJ databases">
        <title>Complete genome sequence of Clostridium phytofermentans ISDg.</title>
        <authorList>
            <person name="Leschine S.B."/>
            <person name="Warnick T.A."/>
            <person name="Blanchard J.L."/>
            <person name="Schnell D.J."/>
            <person name="Petit E.L."/>
            <person name="LaTouf W.G."/>
            <person name="Copeland A."/>
            <person name="Lucas S."/>
            <person name="Lapidus A."/>
            <person name="Barry K."/>
            <person name="Glavina del Rio T."/>
            <person name="Dalin E."/>
            <person name="Tice H."/>
            <person name="Pitluck S."/>
            <person name="Kiss H."/>
            <person name="Brettin T."/>
            <person name="Bruce D."/>
            <person name="Detter J.C."/>
            <person name="Han C."/>
            <person name="Kuske C."/>
            <person name="Schmutz J."/>
            <person name="Larimer F."/>
            <person name="Land M."/>
            <person name="Hauser L."/>
            <person name="Kyrpides N."/>
            <person name="Kim E.A."/>
            <person name="Richardson P."/>
        </authorList>
    </citation>
    <scope>NUCLEOTIDE SEQUENCE [LARGE SCALE GENOMIC DNA]</scope>
    <source>
        <strain evidence="2">ATCC 700394 / DSM 18823 / ISDg</strain>
    </source>
</reference>
<dbReference type="HOGENOM" id="CLU_152453_0_0_9"/>
<evidence type="ECO:0000313" key="1">
    <source>
        <dbReference type="EMBL" id="ABX43324.1"/>
    </source>
</evidence>
<proteinExistence type="predicted"/>
<organism evidence="1 2">
    <name type="scientific">Lachnoclostridium phytofermentans (strain ATCC 700394 / DSM 18823 / ISDg)</name>
    <name type="common">Clostridium phytofermentans</name>
    <dbReference type="NCBI Taxonomy" id="357809"/>
    <lineage>
        <taxon>Bacteria</taxon>
        <taxon>Bacillati</taxon>
        <taxon>Bacillota</taxon>
        <taxon>Clostridia</taxon>
        <taxon>Lachnospirales</taxon>
        <taxon>Lachnospiraceae</taxon>
    </lineage>
</organism>
<dbReference type="Proteomes" id="UP000000370">
    <property type="component" value="Chromosome"/>
</dbReference>
<sequence>MPGRRIMKVNVLGTEYEIKRRSYNEDKDFKKRDIVGYCDVVMKEIVVCNIATYPGYEEESREYHAEIEKQTLRHEIVHAFLAESGLWDNSCTTTGWATNEEMVDWIAIQFPKMIKAFKEAKAI</sequence>
<dbReference type="AlphaFoldDB" id="A9KQ12"/>
<dbReference type="STRING" id="357809.Cphy_2967"/>
<accession>A9KQ12</accession>
<gene>
    <name evidence="1" type="ordered locus">Cphy_2967</name>
</gene>
<name>A9KQ12_LACP7</name>
<evidence type="ECO:0000313" key="2">
    <source>
        <dbReference type="Proteomes" id="UP000000370"/>
    </source>
</evidence>
<keyword evidence="2" id="KW-1185">Reference proteome</keyword>
<dbReference type="KEGG" id="cpy:Cphy_2967"/>
<protein>
    <submittedName>
        <fullName evidence="1">Uncharacterized protein</fullName>
    </submittedName>
</protein>
<dbReference type="eggNOG" id="ENOG5032YRQ">
    <property type="taxonomic scope" value="Bacteria"/>
</dbReference>